<feature type="compositionally biased region" description="Low complexity" evidence="1">
    <location>
        <begin position="362"/>
        <end position="380"/>
    </location>
</feature>
<evidence type="ECO:0000313" key="3">
    <source>
        <dbReference type="Proteomes" id="UP001642540"/>
    </source>
</evidence>
<protein>
    <submittedName>
        <fullName evidence="2">Uncharacterized protein</fullName>
    </submittedName>
</protein>
<comment type="caution">
    <text evidence="2">The sequence shown here is derived from an EMBL/GenBank/DDBJ whole genome shotgun (WGS) entry which is preliminary data.</text>
</comment>
<name>A0ABP1PTT7_9HEXA</name>
<organism evidence="2 3">
    <name type="scientific">Orchesella dallaii</name>
    <dbReference type="NCBI Taxonomy" id="48710"/>
    <lineage>
        <taxon>Eukaryota</taxon>
        <taxon>Metazoa</taxon>
        <taxon>Ecdysozoa</taxon>
        <taxon>Arthropoda</taxon>
        <taxon>Hexapoda</taxon>
        <taxon>Collembola</taxon>
        <taxon>Entomobryomorpha</taxon>
        <taxon>Entomobryoidea</taxon>
        <taxon>Orchesellidae</taxon>
        <taxon>Orchesellinae</taxon>
        <taxon>Orchesella</taxon>
    </lineage>
</organism>
<feature type="region of interest" description="Disordered" evidence="1">
    <location>
        <begin position="688"/>
        <end position="719"/>
    </location>
</feature>
<accession>A0ABP1PTT7</accession>
<gene>
    <name evidence="2" type="ORF">ODALV1_LOCUS2586</name>
</gene>
<feature type="compositionally biased region" description="Low complexity" evidence="1">
    <location>
        <begin position="502"/>
        <end position="520"/>
    </location>
</feature>
<evidence type="ECO:0000313" key="2">
    <source>
        <dbReference type="EMBL" id="CAL8073342.1"/>
    </source>
</evidence>
<dbReference type="EMBL" id="CAXLJM020000007">
    <property type="protein sequence ID" value="CAL8073342.1"/>
    <property type="molecule type" value="Genomic_DNA"/>
</dbReference>
<reference evidence="2 3" key="1">
    <citation type="submission" date="2024-08" db="EMBL/GenBank/DDBJ databases">
        <authorList>
            <person name="Cucini C."/>
            <person name="Frati F."/>
        </authorList>
    </citation>
    <scope>NUCLEOTIDE SEQUENCE [LARGE SCALE GENOMIC DNA]</scope>
</reference>
<feature type="region of interest" description="Disordered" evidence="1">
    <location>
        <begin position="489"/>
        <end position="526"/>
    </location>
</feature>
<sequence length="741" mass="84714">MGERCRIFRHMKWNQPLNSHYRYPATILLLISAVFINSCSAQGFVRGGREDVDIGGSRSSRQPCLPEKYLIPLRAAFQKLIPTFNSHSLVIQLRTDARIQMGPEDSKLVPFLRAYYPTVVKKLKATTPPNKLTQSAMLLYFNTEYSHFLAQAGVPLSCLSYFLGVADVKEAMQLQQLSQNLQKRFRIESEDHDHKPIFGKGVTGQEIVKSLKIKPKAAFTPSEYLRDRTRDQAICQEILLYLKDDSILIKLPISNLEMRSMYIPSFKSPLQLGQVEVPYEIARYIAIGLNCLDRTEEKRNFIEKVLDWASTKLIPQIIQSPTCLHGFGGILPFMASIQEYEDTLDQHETSLQNATLAASQLSNVSSTSSPMSTTTESLSSNVIHVRKRRSIENTNQHNQKRKKKQHSQHHMRIPLHLKNPPAGRNQKPTNFNKMKYDDELFHLYNKLNKHFLNNGLKIDRLDIIKLPKHSKAGGSRFPPVIFHSTTTRPTTTKIRVTKKRPTTTTTTRRTTTTTTTTTKPSPYIAPPFPVAPISNVRVIGEVRLDENRLNKPVSVVVHGNKFNAHLNVIPKGMVHNTRGEVIHFEDNPFKKDPHQVGPQFHHGRHLHPRDPDKVRPLHLRKHLLYKQFANDRQPHNVVDKILNDGVETIANFAHSLVPAIFVDRRPKKLPKMHTFNDISPEVMSYIQEKGAGQRGQRLPQQEPPPVRMVERPSKTKGRRLSSIDRGLENLIKTDEEFPRRV</sequence>
<feature type="region of interest" description="Disordered" evidence="1">
    <location>
        <begin position="362"/>
        <end position="425"/>
    </location>
</feature>
<evidence type="ECO:0000256" key="1">
    <source>
        <dbReference type="SAM" id="MobiDB-lite"/>
    </source>
</evidence>
<keyword evidence="3" id="KW-1185">Reference proteome</keyword>
<dbReference type="Proteomes" id="UP001642540">
    <property type="component" value="Unassembled WGS sequence"/>
</dbReference>
<feature type="compositionally biased region" description="Basic residues" evidence="1">
    <location>
        <begin position="398"/>
        <end position="415"/>
    </location>
</feature>
<proteinExistence type="predicted"/>